<comment type="cofactor">
    <cofactor evidence="5">
        <name>Zn(2+)</name>
        <dbReference type="ChEBI" id="CHEBI:29105"/>
    </cofactor>
</comment>
<protein>
    <submittedName>
        <fullName evidence="7">Homocysteine S-methyltransferase</fullName>
    </submittedName>
</protein>
<dbReference type="PANTHER" id="PTHR46015">
    <property type="entry name" value="ZGC:172121"/>
    <property type="match status" value="1"/>
</dbReference>
<organism evidence="7 8">
    <name type="scientific">Hyaloscypha bicolor E</name>
    <dbReference type="NCBI Taxonomy" id="1095630"/>
    <lineage>
        <taxon>Eukaryota</taxon>
        <taxon>Fungi</taxon>
        <taxon>Dikarya</taxon>
        <taxon>Ascomycota</taxon>
        <taxon>Pezizomycotina</taxon>
        <taxon>Leotiomycetes</taxon>
        <taxon>Helotiales</taxon>
        <taxon>Hyaloscyphaceae</taxon>
        <taxon>Hyaloscypha</taxon>
        <taxon>Hyaloscypha bicolor</taxon>
    </lineage>
</organism>
<feature type="binding site" evidence="5">
    <location>
        <position position="339"/>
    </location>
    <ligand>
        <name>Zn(2+)</name>
        <dbReference type="ChEBI" id="CHEBI:29105"/>
    </ligand>
</feature>
<name>A0A2J6SN49_9HELO</name>
<dbReference type="Proteomes" id="UP000235371">
    <property type="component" value="Unassembled WGS sequence"/>
</dbReference>
<evidence type="ECO:0000256" key="4">
    <source>
        <dbReference type="ARBA" id="ARBA00022833"/>
    </source>
</evidence>
<keyword evidence="3 5" id="KW-0479">Metal-binding</keyword>
<dbReference type="GeneID" id="36585545"/>
<feature type="binding site" evidence="5">
    <location>
        <position position="251"/>
    </location>
    <ligand>
        <name>Zn(2+)</name>
        <dbReference type="ChEBI" id="CHEBI:29105"/>
    </ligand>
</feature>
<dbReference type="OrthoDB" id="261426at2759"/>
<dbReference type="PROSITE" id="PS50970">
    <property type="entry name" value="HCY"/>
    <property type="match status" value="1"/>
</dbReference>
<dbReference type="EMBL" id="KZ613912">
    <property type="protein sequence ID" value="PMD52211.1"/>
    <property type="molecule type" value="Genomic_DNA"/>
</dbReference>
<gene>
    <name evidence="7" type="ORF">K444DRAFT_575259</name>
</gene>
<keyword evidence="2 5" id="KW-0808">Transferase</keyword>
<evidence type="ECO:0000313" key="8">
    <source>
        <dbReference type="Proteomes" id="UP000235371"/>
    </source>
</evidence>
<feature type="domain" description="Hcy-binding" evidence="6">
    <location>
        <begin position="1"/>
        <end position="354"/>
    </location>
</feature>
<accession>A0A2J6SN49</accession>
<keyword evidence="1 5" id="KW-0489">Methyltransferase</keyword>
<dbReference type="RefSeq" id="XP_024729115.1">
    <property type="nucleotide sequence ID" value="XM_024877468.1"/>
</dbReference>
<dbReference type="InParanoid" id="A0A2J6SN49"/>
<dbReference type="STRING" id="1095630.A0A2J6SN49"/>
<dbReference type="InterPro" id="IPR036589">
    <property type="entry name" value="HCY_dom_sf"/>
</dbReference>
<dbReference type="InterPro" id="IPR051486">
    <property type="entry name" value="Hcy_S-methyltransferase"/>
</dbReference>
<evidence type="ECO:0000256" key="5">
    <source>
        <dbReference type="PROSITE-ProRule" id="PRU00333"/>
    </source>
</evidence>
<keyword evidence="4 5" id="KW-0862">Zinc</keyword>
<dbReference type="GO" id="GO:0008898">
    <property type="term" value="F:S-adenosylmethionine-homocysteine S-methyltransferase activity"/>
    <property type="evidence" value="ECO:0007669"/>
    <property type="project" value="TreeGrafter"/>
</dbReference>
<dbReference type="PANTHER" id="PTHR46015:SF1">
    <property type="entry name" value="HOMOCYSTEINE S-METHYLTRANSFERASE-LIKE ISOFORM 1"/>
    <property type="match status" value="1"/>
</dbReference>
<proteinExistence type="predicted"/>
<keyword evidence="8" id="KW-1185">Reference proteome</keyword>
<dbReference type="Gene3D" id="3.20.20.330">
    <property type="entry name" value="Homocysteine-binding-like domain"/>
    <property type="match status" value="1"/>
</dbReference>
<dbReference type="GO" id="GO:0046872">
    <property type="term" value="F:metal ion binding"/>
    <property type="evidence" value="ECO:0007669"/>
    <property type="project" value="UniProtKB-KW"/>
</dbReference>
<dbReference type="GO" id="GO:0009086">
    <property type="term" value="P:methionine biosynthetic process"/>
    <property type="evidence" value="ECO:0007669"/>
    <property type="project" value="TreeGrafter"/>
</dbReference>
<reference evidence="7 8" key="1">
    <citation type="submission" date="2016-04" db="EMBL/GenBank/DDBJ databases">
        <title>A degradative enzymes factory behind the ericoid mycorrhizal symbiosis.</title>
        <authorList>
            <consortium name="DOE Joint Genome Institute"/>
            <person name="Martino E."/>
            <person name="Morin E."/>
            <person name="Grelet G."/>
            <person name="Kuo A."/>
            <person name="Kohler A."/>
            <person name="Daghino S."/>
            <person name="Barry K."/>
            <person name="Choi C."/>
            <person name="Cichocki N."/>
            <person name="Clum A."/>
            <person name="Copeland A."/>
            <person name="Hainaut M."/>
            <person name="Haridas S."/>
            <person name="Labutti K."/>
            <person name="Lindquist E."/>
            <person name="Lipzen A."/>
            <person name="Khouja H.-R."/>
            <person name="Murat C."/>
            <person name="Ohm R."/>
            <person name="Olson A."/>
            <person name="Spatafora J."/>
            <person name="Veneault-Fourrey C."/>
            <person name="Henrissat B."/>
            <person name="Grigoriev I."/>
            <person name="Martin F."/>
            <person name="Perotto S."/>
        </authorList>
    </citation>
    <scope>NUCLEOTIDE SEQUENCE [LARGE SCALE GENOMIC DNA]</scope>
    <source>
        <strain evidence="7 8">E</strain>
    </source>
</reference>
<dbReference type="GO" id="GO:0033528">
    <property type="term" value="P:S-methylmethionine cycle"/>
    <property type="evidence" value="ECO:0007669"/>
    <property type="project" value="TreeGrafter"/>
</dbReference>
<sequence length="357" mass="39135">MSTTPLPPLILLDGGLGTTLADRYNCIFDHSTPLWSSHLLLSGEGSETLRDVQGAFAEKGADVVLSATYQASFEGCRASGVGDEREAGVCMRRGMEIARVAAEKREGGGKVALSLGAYGATMVPGQEYSGAYDAEHSSVEQLREWHFRRLEAFMPGGEDEVEKKERRACWDSVDYVAFETLPRVDEVLAVRQVMEKVSRIVGGEKVVEFWIACVFPGEGNDLPDGSSIKQVVGAMLGKGKGARPMGVGINCTRVGKVEGLVVEFEREIGELIEREGGEWPSLVVYPDGTRGEVYDTTTKEWVKRGGAEESLIPWDEETFGIVSRCQERRLWKSIFVGGCCKTTPDDIGKLRKRIDEL</sequence>
<evidence type="ECO:0000313" key="7">
    <source>
        <dbReference type="EMBL" id="PMD52211.1"/>
    </source>
</evidence>
<dbReference type="InterPro" id="IPR003726">
    <property type="entry name" value="HCY_dom"/>
</dbReference>
<dbReference type="FunCoup" id="A0A2J6SN49">
    <property type="interactions" value="230"/>
</dbReference>
<feature type="binding site" evidence="5">
    <location>
        <position position="340"/>
    </location>
    <ligand>
        <name>Zn(2+)</name>
        <dbReference type="ChEBI" id="CHEBI:29105"/>
    </ligand>
</feature>
<dbReference type="GO" id="GO:0032259">
    <property type="term" value="P:methylation"/>
    <property type="evidence" value="ECO:0007669"/>
    <property type="project" value="UniProtKB-KW"/>
</dbReference>
<evidence type="ECO:0000256" key="3">
    <source>
        <dbReference type="ARBA" id="ARBA00022723"/>
    </source>
</evidence>
<dbReference type="AlphaFoldDB" id="A0A2J6SN49"/>
<dbReference type="Pfam" id="PF02574">
    <property type="entry name" value="S-methyl_trans"/>
    <property type="match status" value="1"/>
</dbReference>
<evidence type="ECO:0000256" key="2">
    <source>
        <dbReference type="ARBA" id="ARBA00022679"/>
    </source>
</evidence>
<evidence type="ECO:0000256" key="1">
    <source>
        <dbReference type="ARBA" id="ARBA00022603"/>
    </source>
</evidence>
<evidence type="ECO:0000259" key="6">
    <source>
        <dbReference type="PROSITE" id="PS50970"/>
    </source>
</evidence>
<dbReference type="SUPFAM" id="SSF82282">
    <property type="entry name" value="Homocysteine S-methyltransferase"/>
    <property type="match status" value="1"/>
</dbReference>